<evidence type="ECO:0000256" key="11">
    <source>
        <dbReference type="RuleBase" id="RU003983"/>
    </source>
</evidence>
<keyword evidence="8 12" id="KW-1133">Transmembrane helix</keyword>
<keyword evidence="5" id="KW-0479">Metal-binding</keyword>
<name>A0A839ITR9_9GAMM</name>
<comment type="caution">
    <text evidence="14">The sequence shown here is derived from an EMBL/GenBank/DDBJ whole genome shotgun (WGS) entry which is preliminary data.</text>
</comment>
<dbReference type="Proteomes" id="UP000565262">
    <property type="component" value="Unassembled WGS sequence"/>
</dbReference>
<evidence type="ECO:0000256" key="8">
    <source>
        <dbReference type="ARBA" id="ARBA00022989"/>
    </source>
</evidence>
<feature type="transmembrane region" description="Helical" evidence="12">
    <location>
        <begin position="189"/>
        <end position="207"/>
    </location>
</feature>
<evidence type="ECO:0000256" key="2">
    <source>
        <dbReference type="ARBA" id="ARBA00022475"/>
    </source>
</evidence>
<evidence type="ECO:0000256" key="9">
    <source>
        <dbReference type="ARBA" id="ARBA00023049"/>
    </source>
</evidence>
<reference evidence="14 15" key="1">
    <citation type="submission" date="2020-08" db="EMBL/GenBank/DDBJ databases">
        <title>Oceanospirillum sp. nov. isolated from marine sediment.</title>
        <authorList>
            <person name="Ji X."/>
        </authorList>
    </citation>
    <scope>NUCLEOTIDE SEQUENCE [LARGE SCALE GENOMIC DNA]</scope>
    <source>
        <strain evidence="14 15">D5</strain>
    </source>
</reference>
<dbReference type="PANTHER" id="PTHR43221:SF1">
    <property type="entry name" value="PROTEASE HTPX"/>
    <property type="match status" value="1"/>
</dbReference>
<feature type="transmembrane region" description="Helical" evidence="12">
    <location>
        <begin position="39"/>
        <end position="58"/>
    </location>
</feature>
<comment type="cofactor">
    <cofactor evidence="11">
        <name>Zn(2+)</name>
        <dbReference type="ChEBI" id="CHEBI:29105"/>
    </cofactor>
    <text evidence="11">Binds 1 zinc ion per subunit.</text>
</comment>
<evidence type="ECO:0000256" key="1">
    <source>
        <dbReference type="ARBA" id="ARBA00004651"/>
    </source>
</evidence>
<evidence type="ECO:0000256" key="5">
    <source>
        <dbReference type="ARBA" id="ARBA00022723"/>
    </source>
</evidence>
<evidence type="ECO:0000256" key="3">
    <source>
        <dbReference type="ARBA" id="ARBA00022670"/>
    </source>
</evidence>
<organism evidence="14 15">
    <name type="scientific">Oceanospirillum sediminis</name>
    <dbReference type="NCBI Taxonomy" id="2760088"/>
    <lineage>
        <taxon>Bacteria</taxon>
        <taxon>Pseudomonadati</taxon>
        <taxon>Pseudomonadota</taxon>
        <taxon>Gammaproteobacteria</taxon>
        <taxon>Oceanospirillales</taxon>
        <taxon>Oceanospirillaceae</taxon>
        <taxon>Oceanospirillum</taxon>
    </lineage>
</organism>
<comment type="subcellular location">
    <subcellularLocation>
        <location evidence="1">Cell membrane</location>
        <topology evidence="1">Multi-pass membrane protein</topology>
    </subcellularLocation>
</comment>
<dbReference type="GO" id="GO:0046872">
    <property type="term" value="F:metal ion binding"/>
    <property type="evidence" value="ECO:0007669"/>
    <property type="project" value="UniProtKB-KW"/>
</dbReference>
<evidence type="ECO:0000256" key="10">
    <source>
        <dbReference type="ARBA" id="ARBA00023136"/>
    </source>
</evidence>
<gene>
    <name evidence="14" type="ORF">H4O21_14835</name>
</gene>
<evidence type="ECO:0000256" key="7">
    <source>
        <dbReference type="ARBA" id="ARBA00022833"/>
    </source>
</evidence>
<dbReference type="Gene3D" id="3.30.2010.10">
    <property type="entry name" value="Metalloproteases ('zincins'), catalytic domain"/>
    <property type="match status" value="1"/>
</dbReference>
<proteinExistence type="inferred from homology"/>
<keyword evidence="3 11" id="KW-0645">Protease</keyword>
<dbReference type="InterPro" id="IPR001915">
    <property type="entry name" value="Peptidase_M48"/>
</dbReference>
<evidence type="ECO:0000259" key="13">
    <source>
        <dbReference type="Pfam" id="PF01435"/>
    </source>
</evidence>
<dbReference type="GO" id="GO:0006508">
    <property type="term" value="P:proteolysis"/>
    <property type="evidence" value="ECO:0007669"/>
    <property type="project" value="UniProtKB-KW"/>
</dbReference>
<keyword evidence="10 12" id="KW-0472">Membrane</keyword>
<evidence type="ECO:0000256" key="4">
    <source>
        <dbReference type="ARBA" id="ARBA00022692"/>
    </source>
</evidence>
<comment type="similarity">
    <text evidence="11">Belongs to the peptidase M48 family.</text>
</comment>
<keyword evidence="15" id="KW-1185">Reference proteome</keyword>
<keyword evidence="9 11" id="KW-0482">Metalloprotease</keyword>
<dbReference type="CDD" id="cd07339">
    <property type="entry name" value="M48B_HtpX_like"/>
    <property type="match status" value="1"/>
</dbReference>
<sequence length="303" mass="34097">MNQFNVKKHQRRNTLHTLVSVCSMSLLLAFSVYLLFGWSFWLCLLVVSAVLVTTLRLLPTHWTLRIYNARRLSYQEAPELYRVAQILSQRAGLNRVPELYWIPSRMLNAFSVGDEARSGVGLTYGLLNTLTQRELAGVMAHEISHIAHNDTRLMTLADMISRLNYLLALAACVMTLLLTPMVLAGLVDLSLLALLLLVLIPWLSGMLQMKLSRTREFSADLQAVHLTGDPVGLASALAKIDMGGRKGWQRILPGYQQSQPSLLRSHPATEERIRVLRQLETPWASHVKVGAVYDHPRLSRVNI</sequence>
<keyword evidence="7 11" id="KW-0862">Zinc</keyword>
<dbReference type="PANTHER" id="PTHR43221">
    <property type="entry name" value="PROTEASE HTPX"/>
    <property type="match status" value="1"/>
</dbReference>
<dbReference type="GO" id="GO:0005886">
    <property type="term" value="C:plasma membrane"/>
    <property type="evidence" value="ECO:0007669"/>
    <property type="project" value="UniProtKB-SubCell"/>
</dbReference>
<evidence type="ECO:0000313" key="14">
    <source>
        <dbReference type="EMBL" id="MBB1487879.1"/>
    </source>
</evidence>
<feature type="transmembrane region" description="Helical" evidence="12">
    <location>
        <begin position="163"/>
        <end position="183"/>
    </location>
</feature>
<protein>
    <submittedName>
        <fullName evidence="14">M48 family metalloprotease</fullName>
    </submittedName>
</protein>
<dbReference type="RefSeq" id="WP_182809657.1">
    <property type="nucleotide sequence ID" value="NZ_JACJFM010000020.1"/>
</dbReference>
<feature type="domain" description="Peptidase M48" evidence="13">
    <location>
        <begin position="76"/>
        <end position="279"/>
    </location>
</feature>
<keyword evidence="4 12" id="KW-0812">Transmembrane</keyword>
<dbReference type="AlphaFoldDB" id="A0A839ITR9"/>
<feature type="transmembrane region" description="Helical" evidence="12">
    <location>
        <begin position="15"/>
        <end position="33"/>
    </location>
</feature>
<evidence type="ECO:0000256" key="12">
    <source>
        <dbReference type="SAM" id="Phobius"/>
    </source>
</evidence>
<keyword evidence="2" id="KW-1003">Cell membrane</keyword>
<evidence type="ECO:0000313" key="15">
    <source>
        <dbReference type="Proteomes" id="UP000565262"/>
    </source>
</evidence>
<dbReference type="EMBL" id="JACJFM010000020">
    <property type="protein sequence ID" value="MBB1487879.1"/>
    <property type="molecule type" value="Genomic_DNA"/>
</dbReference>
<dbReference type="Pfam" id="PF01435">
    <property type="entry name" value="Peptidase_M48"/>
    <property type="match status" value="1"/>
</dbReference>
<evidence type="ECO:0000256" key="6">
    <source>
        <dbReference type="ARBA" id="ARBA00022801"/>
    </source>
</evidence>
<keyword evidence="6 11" id="KW-0378">Hydrolase</keyword>
<dbReference type="GO" id="GO:0004222">
    <property type="term" value="F:metalloendopeptidase activity"/>
    <property type="evidence" value="ECO:0007669"/>
    <property type="project" value="InterPro"/>
</dbReference>
<accession>A0A839ITR9</accession>
<dbReference type="InterPro" id="IPR050083">
    <property type="entry name" value="HtpX_protease"/>
</dbReference>